<feature type="domain" description="IraD/Gp25-like" evidence="1">
    <location>
        <begin position="27"/>
        <end position="115"/>
    </location>
</feature>
<dbReference type="InterPro" id="IPR017737">
    <property type="entry name" value="TssE1-like"/>
</dbReference>
<comment type="caution">
    <text evidence="2">The sequence shown here is derived from an EMBL/GenBank/DDBJ whole genome shotgun (WGS) entry which is preliminary data.</text>
</comment>
<reference evidence="2" key="1">
    <citation type="submission" date="2021-11" db="EMBL/GenBank/DDBJ databases">
        <authorList>
            <person name="Rodrigo-Torres L."/>
            <person name="Arahal R. D."/>
            <person name="Lucena T."/>
        </authorList>
    </citation>
    <scope>NUCLEOTIDE SEQUENCE</scope>
    <source>
        <strain evidence="2">CECT 7928</strain>
    </source>
</reference>
<keyword evidence="3" id="KW-1185">Reference proteome</keyword>
<dbReference type="PANTHER" id="PTHR38595:SF2">
    <property type="entry name" value="TYPE VI SECRETION SYSTEM BASEPLATE SUBUNIT TSSE"/>
    <property type="match status" value="1"/>
</dbReference>
<sequence>MNSSRLLERVRHRAIPQPMKTETDKDQLTHCITKYLIKLLNTQKGNAQTCADFGMPDLNTYRYGGGIQDIRGFEQVIVNTIIRYEPRVSDVKVTFVPQQSNPLGMVFHIETQVEIEREQVALAFETVLGADGRIRVDEI</sequence>
<gene>
    <name evidence="2" type="ORF">VMF7928_00214</name>
</gene>
<dbReference type="PANTHER" id="PTHR38595">
    <property type="entry name" value="CYTOPLASMIC PROTEIN-RELATED"/>
    <property type="match status" value="1"/>
</dbReference>
<dbReference type="Pfam" id="PF04965">
    <property type="entry name" value="GPW_gp25"/>
    <property type="match status" value="1"/>
</dbReference>
<dbReference type="EMBL" id="CAKLDM010000001">
    <property type="protein sequence ID" value="CAH0536120.1"/>
    <property type="molecule type" value="Genomic_DNA"/>
</dbReference>
<dbReference type="Gene3D" id="3.10.450.40">
    <property type="match status" value="1"/>
</dbReference>
<evidence type="ECO:0000259" key="1">
    <source>
        <dbReference type="Pfam" id="PF04965"/>
    </source>
</evidence>
<dbReference type="Proteomes" id="UP000838748">
    <property type="component" value="Unassembled WGS sequence"/>
</dbReference>
<dbReference type="InterPro" id="IPR053176">
    <property type="entry name" value="T6SS_TssE1-like"/>
</dbReference>
<proteinExistence type="predicted"/>
<dbReference type="RefSeq" id="WP_237359623.1">
    <property type="nucleotide sequence ID" value="NZ_CAKLDM010000001.1"/>
</dbReference>
<dbReference type="InterPro" id="IPR007048">
    <property type="entry name" value="IraD/Gp25-like"/>
</dbReference>
<dbReference type="SUPFAM" id="SSF160719">
    <property type="entry name" value="gpW/gp25-like"/>
    <property type="match status" value="1"/>
</dbReference>
<dbReference type="NCBIfam" id="TIGR03357">
    <property type="entry name" value="VI_zyme"/>
    <property type="match status" value="1"/>
</dbReference>
<evidence type="ECO:0000313" key="3">
    <source>
        <dbReference type="Proteomes" id="UP000838748"/>
    </source>
</evidence>
<protein>
    <recommendedName>
        <fullName evidence="1">IraD/Gp25-like domain-containing protein</fullName>
    </recommendedName>
</protein>
<name>A0ABM8ZYT5_9VIBR</name>
<evidence type="ECO:0000313" key="2">
    <source>
        <dbReference type="EMBL" id="CAH0536120.1"/>
    </source>
</evidence>
<accession>A0ABM8ZYT5</accession>
<organism evidence="2 3">
    <name type="scientific">Vibrio marisflavi CECT 7928</name>
    <dbReference type="NCBI Taxonomy" id="634439"/>
    <lineage>
        <taxon>Bacteria</taxon>
        <taxon>Pseudomonadati</taxon>
        <taxon>Pseudomonadota</taxon>
        <taxon>Gammaproteobacteria</taxon>
        <taxon>Vibrionales</taxon>
        <taxon>Vibrionaceae</taxon>
        <taxon>Vibrio</taxon>
    </lineage>
</organism>